<name>A0ABS6N7I6_9RHOB</name>
<evidence type="ECO:0000256" key="1">
    <source>
        <dbReference type="SAM" id="Phobius"/>
    </source>
</evidence>
<gene>
    <name evidence="3" type="ORF">KUH32_09350</name>
</gene>
<dbReference type="Pfam" id="PF26514">
    <property type="entry name" value="DUF8173"/>
    <property type="match status" value="1"/>
</dbReference>
<keyword evidence="1" id="KW-1133">Transmembrane helix</keyword>
<feature type="domain" description="DUF8173" evidence="2">
    <location>
        <begin position="208"/>
        <end position="356"/>
    </location>
</feature>
<reference evidence="3" key="1">
    <citation type="submission" date="2021-06" db="EMBL/GenBank/DDBJ databases">
        <title>Thalassococcus sp. CAU 1522 isolated from sea sand, Republic of Korea.</title>
        <authorList>
            <person name="Kim W."/>
        </authorList>
    </citation>
    <scope>NUCLEOTIDE SEQUENCE</scope>
    <source>
        <strain evidence="3">CAU 1522</strain>
    </source>
</reference>
<evidence type="ECO:0000313" key="4">
    <source>
        <dbReference type="Proteomes" id="UP001166293"/>
    </source>
</evidence>
<keyword evidence="1" id="KW-0472">Membrane</keyword>
<feature type="transmembrane region" description="Helical" evidence="1">
    <location>
        <begin position="249"/>
        <end position="274"/>
    </location>
</feature>
<dbReference type="InterPro" id="IPR058486">
    <property type="entry name" value="DUF8173"/>
</dbReference>
<feature type="transmembrane region" description="Helical" evidence="1">
    <location>
        <begin position="208"/>
        <end position="229"/>
    </location>
</feature>
<organism evidence="3 4">
    <name type="scientific">Thalassococcus arenae</name>
    <dbReference type="NCBI Taxonomy" id="2851652"/>
    <lineage>
        <taxon>Bacteria</taxon>
        <taxon>Pseudomonadati</taxon>
        <taxon>Pseudomonadota</taxon>
        <taxon>Alphaproteobacteria</taxon>
        <taxon>Rhodobacterales</taxon>
        <taxon>Roseobacteraceae</taxon>
        <taxon>Thalassococcus</taxon>
    </lineage>
</organism>
<keyword evidence="1" id="KW-0812">Transmembrane</keyword>
<evidence type="ECO:0000259" key="2">
    <source>
        <dbReference type="Pfam" id="PF26514"/>
    </source>
</evidence>
<proteinExistence type="predicted"/>
<sequence>MTSLALVAAPLAAEDSETFLFGGDVFRAGQTVMMDVADADDVFLAGETVSVTAPITGTAHMAGRWLTLRAAVGDGLYAAGQTLSVEAPVTGDASLAGQKIDIREPVSGDLRVFGSEITIDAPVAGSLVAAGEFVSLNAAVDGDMAVTARSLDFGTGAAIAGQLILFEEDPGTLEIPESVAPADRIDRREIEAWERDYARYNPVRPRNVVLSFLTGVLIVTVVAAAVAALAPETMARLRRTVLDAPGRSLATGFVTVSALVGSGIVLGLTLIGLLLLPAAIFLALAAGFAGYVIGAYALGVGILSASGRHDPASTGDRALAAGVGALAAGLVGLVPFVGWLAMVALVLAGAGALCIQILRPRLFSPV</sequence>
<dbReference type="EMBL" id="JAHRWL010000001">
    <property type="protein sequence ID" value="MBV2359980.1"/>
    <property type="molecule type" value="Genomic_DNA"/>
</dbReference>
<comment type="caution">
    <text evidence="3">The sequence shown here is derived from an EMBL/GenBank/DDBJ whole genome shotgun (WGS) entry which is preliminary data.</text>
</comment>
<evidence type="ECO:0000313" key="3">
    <source>
        <dbReference type="EMBL" id="MBV2359980.1"/>
    </source>
</evidence>
<keyword evidence="4" id="KW-1185">Reference proteome</keyword>
<dbReference type="Proteomes" id="UP001166293">
    <property type="component" value="Unassembled WGS sequence"/>
</dbReference>
<protein>
    <recommendedName>
        <fullName evidence="2">DUF8173 domain-containing protein</fullName>
    </recommendedName>
</protein>
<accession>A0ABS6N7I6</accession>
<feature type="transmembrane region" description="Helical" evidence="1">
    <location>
        <begin position="280"/>
        <end position="305"/>
    </location>
</feature>
<feature type="transmembrane region" description="Helical" evidence="1">
    <location>
        <begin position="317"/>
        <end position="334"/>
    </location>
</feature>